<name>A0ACC2WHQ1_9TREE</name>
<organism evidence="1 2">
    <name type="scientific">Naganishia cerealis</name>
    <dbReference type="NCBI Taxonomy" id="610337"/>
    <lineage>
        <taxon>Eukaryota</taxon>
        <taxon>Fungi</taxon>
        <taxon>Dikarya</taxon>
        <taxon>Basidiomycota</taxon>
        <taxon>Agaricomycotina</taxon>
        <taxon>Tremellomycetes</taxon>
        <taxon>Filobasidiales</taxon>
        <taxon>Filobasidiaceae</taxon>
        <taxon>Naganishia</taxon>
    </lineage>
</organism>
<protein>
    <submittedName>
        <fullName evidence="1">Uncharacterized protein</fullName>
    </submittedName>
</protein>
<sequence>MSSLLQTAISNRQAASQTPGSPAAKPAKGSPSKKFAKLSLSSDDDERHSTDGNEDDDFPEDYDDDDDDDDEDELVDLQTRPGTPVPGGAKSAGLPSPSGGSGMRSLSGKLTSSRDPLRILPSALAVRVFLQLDIRSLARCNRVFVDTRKKLQPGEPDPEDPNSGFDPYDKYRGLPILATPLPTSSTPQWSKRESKKEWRPIFKELATRKDTDLEKRDPLQVDVDALSATVSPIGSGYSTPNEGWGGNSGGGSGTLTPSKSKKEMRAHYKSLNGRKSKSKGMLGGTARGHKDLGGAGETDDPYSAPF</sequence>
<proteinExistence type="predicted"/>
<dbReference type="EMBL" id="JASBWR010000011">
    <property type="protein sequence ID" value="KAJ9110684.1"/>
    <property type="molecule type" value="Genomic_DNA"/>
</dbReference>
<comment type="caution">
    <text evidence="1">The sequence shown here is derived from an EMBL/GenBank/DDBJ whole genome shotgun (WGS) entry which is preliminary data.</text>
</comment>
<dbReference type="Proteomes" id="UP001241377">
    <property type="component" value="Unassembled WGS sequence"/>
</dbReference>
<reference evidence="1" key="1">
    <citation type="submission" date="2023-04" db="EMBL/GenBank/DDBJ databases">
        <title>Draft Genome sequencing of Naganishia species isolated from polar environments using Oxford Nanopore Technology.</title>
        <authorList>
            <person name="Leo P."/>
            <person name="Venkateswaran K."/>
        </authorList>
    </citation>
    <scope>NUCLEOTIDE SEQUENCE</scope>
    <source>
        <strain evidence="1">MNA-CCFEE 5261</strain>
    </source>
</reference>
<evidence type="ECO:0000313" key="1">
    <source>
        <dbReference type="EMBL" id="KAJ9110684.1"/>
    </source>
</evidence>
<evidence type="ECO:0000313" key="2">
    <source>
        <dbReference type="Proteomes" id="UP001241377"/>
    </source>
</evidence>
<gene>
    <name evidence="1" type="ORF">QFC19_001513</name>
</gene>
<keyword evidence="2" id="KW-1185">Reference proteome</keyword>
<accession>A0ACC2WHQ1</accession>